<protein>
    <recommendedName>
        <fullName evidence="3">DUF1844 domain-containing protein</fullName>
    </recommendedName>
</protein>
<gene>
    <name evidence="2" type="ORF">MNBD_NITROSPINAE03-1725</name>
</gene>
<evidence type="ECO:0000313" key="2">
    <source>
        <dbReference type="EMBL" id="VAX21175.1"/>
    </source>
</evidence>
<accession>A0A3B1CQC7</accession>
<feature type="region of interest" description="Disordered" evidence="1">
    <location>
        <begin position="1"/>
        <end position="59"/>
    </location>
</feature>
<dbReference type="AlphaFoldDB" id="A0A3B1CQC7"/>
<dbReference type="Pfam" id="PF08899">
    <property type="entry name" value="DUF1844"/>
    <property type="match status" value="1"/>
</dbReference>
<dbReference type="EMBL" id="UOGB01000196">
    <property type="protein sequence ID" value="VAX21175.1"/>
    <property type="molecule type" value="Genomic_DNA"/>
</dbReference>
<sequence length="140" mass="15523">MGDQMPEEESFKFEDKRRRFDEDDSAAEEPEDAPEPEAIKPSEEIQSESGPETTGDAAAPPINFSTFILSLASSAAYHMGGFHDEVSGKTSVNLDLAKQSIDILAILEEKTKGNLNEEEANLLTHSLYDLRMKFVEISKK</sequence>
<feature type="compositionally biased region" description="Acidic residues" evidence="1">
    <location>
        <begin position="22"/>
        <end position="35"/>
    </location>
</feature>
<dbReference type="InterPro" id="IPR014995">
    <property type="entry name" value="DUF1844"/>
</dbReference>
<proteinExistence type="predicted"/>
<reference evidence="2" key="1">
    <citation type="submission" date="2018-06" db="EMBL/GenBank/DDBJ databases">
        <authorList>
            <person name="Zhirakovskaya E."/>
        </authorList>
    </citation>
    <scope>NUCLEOTIDE SEQUENCE</scope>
</reference>
<name>A0A3B1CQC7_9ZZZZ</name>
<organism evidence="2">
    <name type="scientific">hydrothermal vent metagenome</name>
    <dbReference type="NCBI Taxonomy" id="652676"/>
    <lineage>
        <taxon>unclassified sequences</taxon>
        <taxon>metagenomes</taxon>
        <taxon>ecological metagenomes</taxon>
    </lineage>
</organism>
<evidence type="ECO:0008006" key="3">
    <source>
        <dbReference type="Google" id="ProtNLM"/>
    </source>
</evidence>
<evidence type="ECO:0000256" key="1">
    <source>
        <dbReference type="SAM" id="MobiDB-lite"/>
    </source>
</evidence>
<feature type="compositionally biased region" description="Basic and acidic residues" evidence="1">
    <location>
        <begin position="9"/>
        <end position="21"/>
    </location>
</feature>